<dbReference type="PATRIC" id="fig|246787.4.peg.1138"/>
<dbReference type="EMBL" id="CP012801">
    <property type="protein sequence ID" value="ALJ58366.1"/>
    <property type="molecule type" value="Genomic_DNA"/>
</dbReference>
<protein>
    <submittedName>
        <fullName evidence="1">Uncharacterized protein</fullName>
    </submittedName>
</protein>
<dbReference type="KEGG" id="bcel:BcellWH2_01104"/>
<sequence>MGVTRYFIFISLFSPIQGSELILNTLLIMEIEKLRDVLKIASGHEYALIEELLVGVDKKSLITQIRYRM</sequence>
<evidence type="ECO:0000313" key="2">
    <source>
        <dbReference type="Proteomes" id="UP000061809"/>
    </source>
</evidence>
<gene>
    <name evidence="1" type="ORF">BcellWH2_01104</name>
</gene>
<evidence type="ECO:0000313" key="1">
    <source>
        <dbReference type="EMBL" id="ALJ58366.1"/>
    </source>
</evidence>
<organism evidence="1 2">
    <name type="scientific">Bacteroides cellulosilyticus</name>
    <dbReference type="NCBI Taxonomy" id="246787"/>
    <lineage>
        <taxon>Bacteria</taxon>
        <taxon>Pseudomonadati</taxon>
        <taxon>Bacteroidota</taxon>
        <taxon>Bacteroidia</taxon>
        <taxon>Bacteroidales</taxon>
        <taxon>Bacteroidaceae</taxon>
        <taxon>Bacteroides</taxon>
    </lineage>
</organism>
<dbReference type="AlphaFoldDB" id="A0A0P0FVY0"/>
<accession>A0A0P0FVY0</accession>
<dbReference type="Proteomes" id="UP000061809">
    <property type="component" value="Chromosome"/>
</dbReference>
<name>A0A0P0FVY0_9BACE</name>
<reference evidence="1 2" key="1">
    <citation type="journal article" date="2015" name="Science">
        <title>Genetic determinants of in vivo fitness and diet responsiveness in multiple human gut Bacteroides.</title>
        <authorList>
            <person name="Wu M."/>
            <person name="McNulty N.P."/>
            <person name="Rodionov D.A."/>
            <person name="Khoroshkin M.S."/>
            <person name="Griffin N.W."/>
            <person name="Cheng J."/>
            <person name="Latreille P."/>
            <person name="Kerstetter R.A."/>
            <person name="Terrapon N."/>
            <person name="Henrissat B."/>
            <person name="Osterman A.L."/>
            <person name="Gordon J.I."/>
        </authorList>
    </citation>
    <scope>NUCLEOTIDE SEQUENCE [LARGE SCALE GENOMIC DNA]</scope>
    <source>
        <strain evidence="1 2">WH2</strain>
    </source>
</reference>
<proteinExistence type="predicted"/>